<evidence type="ECO:0000313" key="4">
    <source>
        <dbReference type="Proteomes" id="UP001363151"/>
    </source>
</evidence>
<comment type="caution">
    <text evidence="3">The sequence shown here is derived from an EMBL/GenBank/DDBJ whole genome shotgun (WGS) entry which is preliminary data.</text>
</comment>
<evidence type="ECO:0000313" key="3">
    <source>
        <dbReference type="EMBL" id="KAK7233980.1"/>
    </source>
</evidence>
<dbReference type="PROSITE" id="PS50213">
    <property type="entry name" value="FAS1"/>
    <property type="match status" value="1"/>
</dbReference>
<dbReference type="Gene3D" id="2.30.180.10">
    <property type="entry name" value="FAS1 domain"/>
    <property type="match status" value="1"/>
</dbReference>
<sequence>MPQRLLVAALLAAAAAFRPPQSTARRPTLLRDTLGVEGHLNGGFGSFSALVFQNEELWKSLDDAVGYTVLAPNDGAFAALEDKVVQQLKDPRNGEVVMQLGAYHVIREPVTADALFESGGVVTAGGEVSVGRSTTGGLFGFGGQEDGGVLIGGAKLLNTVEIGNCLVHEMDGLCNPKALFRFLDVLRIPGSS</sequence>
<dbReference type="SUPFAM" id="SSF82153">
    <property type="entry name" value="FAS1 domain"/>
    <property type="match status" value="1"/>
</dbReference>
<proteinExistence type="predicted"/>
<keyword evidence="4" id="KW-1185">Reference proteome</keyword>
<dbReference type="InterPro" id="IPR036378">
    <property type="entry name" value="FAS1_dom_sf"/>
</dbReference>
<name>A0ABR1FN85_AURAN</name>
<feature type="signal peptide" evidence="1">
    <location>
        <begin position="1"/>
        <end position="24"/>
    </location>
</feature>
<organism evidence="3 4">
    <name type="scientific">Aureococcus anophagefferens</name>
    <name type="common">Harmful bloom alga</name>
    <dbReference type="NCBI Taxonomy" id="44056"/>
    <lineage>
        <taxon>Eukaryota</taxon>
        <taxon>Sar</taxon>
        <taxon>Stramenopiles</taxon>
        <taxon>Ochrophyta</taxon>
        <taxon>Pelagophyceae</taxon>
        <taxon>Pelagomonadales</taxon>
        <taxon>Pelagomonadaceae</taxon>
        <taxon>Aureococcus</taxon>
    </lineage>
</organism>
<evidence type="ECO:0000256" key="1">
    <source>
        <dbReference type="SAM" id="SignalP"/>
    </source>
</evidence>
<feature type="domain" description="FAS1" evidence="2">
    <location>
        <begin position="31"/>
        <end position="174"/>
    </location>
</feature>
<dbReference type="Proteomes" id="UP001363151">
    <property type="component" value="Unassembled WGS sequence"/>
</dbReference>
<accession>A0ABR1FN85</accession>
<feature type="chain" id="PRO_5046539163" evidence="1">
    <location>
        <begin position="25"/>
        <end position="192"/>
    </location>
</feature>
<protein>
    <submittedName>
        <fullName evidence="3">Centrosome-associated protein</fullName>
    </submittedName>
</protein>
<keyword evidence="1" id="KW-0732">Signal</keyword>
<gene>
    <name evidence="3" type="primary">CCDC124</name>
    <name evidence="3" type="ORF">SO694_0010209</name>
</gene>
<evidence type="ECO:0000259" key="2">
    <source>
        <dbReference type="PROSITE" id="PS50213"/>
    </source>
</evidence>
<dbReference type="Pfam" id="PF02469">
    <property type="entry name" value="Fasciclin"/>
    <property type="match status" value="1"/>
</dbReference>
<dbReference type="InterPro" id="IPR000782">
    <property type="entry name" value="FAS1_domain"/>
</dbReference>
<reference evidence="3 4" key="1">
    <citation type="submission" date="2024-03" db="EMBL/GenBank/DDBJ databases">
        <title>Aureococcus anophagefferens CCMP1851 and Kratosvirus quantuckense: Draft genome of a second virus-susceptible host strain in the model system.</title>
        <authorList>
            <person name="Chase E."/>
            <person name="Truchon A.R."/>
            <person name="Schepens W."/>
            <person name="Wilhelm S.W."/>
        </authorList>
    </citation>
    <scope>NUCLEOTIDE SEQUENCE [LARGE SCALE GENOMIC DNA]</scope>
    <source>
        <strain evidence="3 4">CCMP1851</strain>
    </source>
</reference>
<dbReference type="EMBL" id="JBBJCI010000353">
    <property type="protein sequence ID" value="KAK7233980.1"/>
    <property type="molecule type" value="Genomic_DNA"/>
</dbReference>